<dbReference type="AlphaFoldDB" id="A0A9N7VNV5"/>
<protein>
    <submittedName>
        <fullName evidence="2">Uncharacterized protein</fullName>
    </submittedName>
</protein>
<keyword evidence="3" id="KW-1185">Reference proteome</keyword>
<name>A0A9N7VNV5_PLEPL</name>
<comment type="caution">
    <text evidence="2">The sequence shown here is derived from an EMBL/GenBank/DDBJ whole genome shotgun (WGS) entry which is preliminary data.</text>
</comment>
<sequence>MSERSPAAKPGCSPFYTMSTEDKSLRPWSRSHNEERGNTKLPLGVTVNCSLQTEAELLLLFSLFSSDQQKHPERFQSNTNYLFWRARISEARLTSEILGFCLSTVMIQRTKDGTQEMELRTRTPAGQVPEQFKDLFLNQDTLG</sequence>
<evidence type="ECO:0000313" key="2">
    <source>
        <dbReference type="EMBL" id="CAB1456427.1"/>
    </source>
</evidence>
<dbReference type="Proteomes" id="UP001153269">
    <property type="component" value="Unassembled WGS sequence"/>
</dbReference>
<proteinExistence type="predicted"/>
<organism evidence="2 3">
    <name type="scientific">Pleuronectes platessa</name>
    <name type="common">European plaice</name>
    <dbReference type="NCBI Taxonomy" id="8262"/>
    <lineage>
        <taxon>Eukaryota</taxon>
        <taxon>Metazoa</taxon>
        <taxon>Chordata</taxon>
        <taxon>Craniata</taxon>
        <taxon>Vertebrata</taxon>
        <taxon>Euteleostomi</taxon>
        <taxon>Actinopterygii</taxon>
        <taxon>Neopterygii</taxon>
        <taxon>Teleostei</taxon>
        <taxon>Neoteleostei</taxon>
        <taxon>Acanthomorphata</taxon>
        <taxon>Carangaria</taxon>
        <taxon>Pleuronectiformes</taxon>
        <taxon>Pleuronectoidei</taxon>
        <taxon>Pleuronectidae</taxon>
        <taxon>Pleuronectes</taxon>
    </lineage>
</organism>
<dbReference type="EMBL" id="CADEAL010004297">
    <property type="protein sequence ID" value="CAB1456427.1"/>
    <property type="molecule type" value="Genomic_DNA"/>
</dbReference>
<feature type="compositionally biased region" description="Basic and acidic residues" evidence="1">
    <location>
        <begin position="20"/>
        <end position="38"/>
    </location>
</feature>
<accession>A0A9N7VNV5</accession>
<reference evidence="2" key="1">
    <citation type="submission" date="2020-03" db="EMBL/GenBank/DDBJ databases">
        <authorList>
            <person name="Weist P."/>
        </authorList>
    </citation>
    <scope>NUCLEOTIDE SEQUENCE</scope>
</reference>
<gene>
    <name evidence="2" type="ORF">PLEPLA_LOCUS44211</name>
</gene>
<feature type="region of interest" description="Disordered" evidence="1">
    <location>
        <begin position="1"/>
        <end position="39"/>
    </location>
</feature>
<evidence type="ECO:0000313" key="3">
    <source>
        <dbReference type="Proteomes" id="UP001153269"/>
    </source>
</evidence>
<evidence type="ECO:0000256" key="1">
    <source>
        <dbReference type="SAM" id="MobiDB-lite"/>
    </source>
</evidence>